<feature type="chain" id="PRO_5003490801" description="Ice-binding protein C-terminal domain-containing protein" evidence="1">
    <location>
        <begin position="26"/>
        <end position="218"/>
    </location>
</feature>
<keyword evidence="4" id="KW-1185">Reference proteome</keyword>
<dbReference type="Pfam" id="PF07589">
    <property type="entry name" value="PEP-CTERM"/>
    <property type="match status" value="1"/>
</dbReference>
<dbReference type="AlphaFoldDB" id="G6YN39"/>
<dbReference type="RefSeq" id="WP_008169571.1">
    <property type="nucleotide sequence ID" value="NZ_AGTR01000006.1"/>
</dbReference>
<evidence type="ECO:0000256" key="1">
    <source>
        <dbReference type="SAM" id="SignalP"/>
    </source>
</evidence>
<evidence type="ECO:0000313" key="4">
    <source>
        <dbReference type="Proteomes" id="UP000003208"/>
    </source>
</evidence>
<feature type="domain" description="Ice-binding protein C-terminal" evidence="2">
    <location>
        <begin position="192"/>
        <end position="214"/>
    </location>
</feature>
<organism evidence="3 4">
    <name type="scientific">Marinobacter manganoxydans MnI7-9</name>
    <dbReference type="NCBI Taxonomy" id="1094979"/>
    <lineage>
        <taxon>Bacteria</taxon>
        <taxon>Pseudomonadati</taxon>
        <taxon>Pseudomonadota</taxon>
        <taxon>Gammaproteobacteria</taxon>
        <taxon>Pseudomonadales</taxon>
        <taxon>Marinobacteraceae</taxon>
        <taxon>Marinobacter</taxon>
    </lineage>
</organism>
<dbReference type="EMBL" id="AGTR01000006">
    <property type="protein sequence ID" value="EHJ06368.1"/>
    <property type="molecule type" value="Genomic_DNA"/>
</dbReference>
<feature type="signal peptide" evidence="1">
    <location>
        <begin position="1"/>
        <end position="25"/>
    </location>
</feature>
<proteinExistence type="predicted"/>
<name>G6YN39_9GAMM</name>
<accession>G6YN39</accession>
<dbReference type="NCBIfam" id="TIGR02595">
    <property type="entry name" value="PEP_CTERM"/>
    <property type="match status" value="1"/>
</dbReference>
<dbReference type="Proteomes" id="UP000003208">
    <property type="component" value="Unassembled WGS sequence"/>
</dbReference>
<evidence type="ECO:0000313" key="3">
    <source>
        <dbReference type="EMBL" id="EHJ06368.1"/>
    </source>
</evidence>
<protein>
    <recommendedName>
        <fullName evidence="2">Ice-binding protein C-terminal domain-containing protein</fullName>
    </recommendedName>
</protein>
<dbReference type="InterPro" id="IPR013424">
    <property type="entry name" value="Ice-binding_C"/>
</dbReference>
<evidence type="ECO:0000259" key="2">
    <source>
        <dbReference type="Pfam" id="PF07589"/>
    </source>
</evidence>
<gene>
    <name evidence="3" type="ORF">KYE_01201</name>
</gene>
<sequence length="218" mass="22638">MKQKGKFVASLLFALCIAGAGSAQAGMITYDTWATNENGTGNYIFTVDDEVSGKFNYSLTVHPWNAEAFGVFIDFGSKATGGGALNLAGDSSVSLEGRDTTDSVCGPPSCNISGLSIPGFDGTWGLIFGLGTQGFNGIQTFSWSTTDFGLSLSDFGVVAIRAQQLCADGSLLPDNENSCGGSDKAYGYSTVSVPEPGTLALLGLGLIGLWVRRKKVEA</sequence>
<reference evidence="3 4" key="1">
    <citation type="journal article" date="2012" name="J. Bacteriol.">
        <title>Genome sequence of deep-sea manganese-oxidizing bacterium Marinobacter manganoxydans MnI7-9.</title>
        <authorList>
            <person name="Wang H."/>
            <person name="Li H."/>
            <person name="Shao Z."/>
            <person name="Liao S."/>
            <person name="Johnstone L."/>
            <person name="Rensing C."/>
            <person name="Wang G."/>
        </authorList>
    </citation>
    <scope>NUCLEOTIDE SEQUENCE [LARGE SCALE GENOMIC DNA]</scope>
    <source>
        <strain evidence="3 4">MnI7-9</strain>
    </source>
</reference>
<keyword evidence="1" id="KW-0732">Signal</keyword>